<protein>
    <submittedName>
        <fullName evidence="3">Exported protein</fullName>
        <ecNumber evidence="3">2.4.1.-</ecNumber>
    </submittedName>
</protein>
<keyword evidence="3" id="KW-0328">Glycosyltransferase</keyword>
<dbReference type="GO" id="GO:0016757">
    <property type="term" value="F:glycosyltransferase activity"/>
    <property type="evidence" value="ECO:0007669"/>
    <property type="project" value="UniProtKB-KW"/>
</dbReference>
<dbReference type="EMBL" id="AM902716">
    <property type="protein sequence ID" value="CAP43795.1"/>
    <property type="molecule type" value="Genomic_DNA"/>
</dbReference>
<gene>
    <name evidence="3" type="ordered locus">Bpet3452</name>
</gene>
<dbReference type="InterPro" id="IPR011990">
    <property type="entry name" value="TPR-like_helical_dom_sf"/>
</dbReference>
<proteinExistence type="predicted"/>
<accession>A9HXJ9</accession>
<feature type="repeat" description="TPR" evidence="1">
    <location>
        <begin position="174"/>
        <end position="207"/>
    </location>
</feature>
<dbReference type="AlphaFoldDB" id="A9HXJ9"/>
<name>A9HXJ9_BORPD</name>
<dbReference type="SMART" id="SM00028">
    <property type="entry name" value="TPR"/>
    <property type="match status" value="1"/>
</dbReference>
<evidence type="ECO:0000313" key="4">
    <source>
        <dbReference type="Proteomes" id="UP000001225"/>
    </source>
</evidence>
<feature type="region of interest" description="Disordered" evidence="2">
    <location>
        <begin position="233"/>
        <end position="254"/>
    </location>
</feature>
<dbReference type="InterPro" id="IPR019734">
    <property type="entry name" value="TPR_rpt"/>
</dbReference>
<evidence type="ECO:0000313" key="3">
    <source>
        <dbReference type="EMBL" id="CAP43795.1"/>
    </source>
</evidence>
<sequence>MAVVKYSKRPARAPSAPGRFSTDALVTINRPTRKILLVLALAALPGGAALGQAMGGGGSLPNDRSATLTKLDTPPPERGWKALANLLEALKPGVDTRLDPTPSQITTHIERLLTAGKNQEALELIEKRQAETEGQRGTDVQLMFQHARALAALGRSADAIALYTDMTTRFPELPEPWNNLAALYAKQGDLDRAQQALEMALRANPDYPEARANLGDIQLMMALRTYRNAANQGVPGMQSKAREIENLLKESQQR</sequence>
<dbReference type="SUPFAM" id="SSF48452">
    <property type="entry name" value="TPR-like"/>
    <property type="match status" value="1"/>
</dbReference>
<keyword evidence="3" id="KW-0808">Transferase</keyword>
<evidence type="ECO:0000256" key="1">
    <source>
        <dbReference type="PROSITE-ProRule" id="PRU00339"/>
    </source>
</evidence>
<dbReference type="Proteomes" id="UP000001225">
    <property type="component" value="Chromosome"/>
</dbReference>
<organism evidence="3 4">
    <name type="scientific">Bordetella petrii (strain ATCC BAA-461 / DSM 12804 / CCUG 43448 / CIP 107267 / Se-1111R)</name>
    <dbReference type="NCBI Taxonomy" id="340100"/>
    <lineage>
        <taxon>Bacteria</taxon>
        <taxon>Pseudomonadati</taxon>
        <taxon>Pseudomonadota</taxon>
        <taxon>Betaproteobacteria</taxon>
        <taxon>Burkholderiales</taxon>
        <taxon>Alcaligenaceae</taxon>
        <taxon>Bordetella</taxon>
    </lineage>
</organism>
<dbReference type="PROSITE" id="PS50005">
    <property type="entry name" value="TPR"/>
    <property type="match status" value="1"/>
</dbReference>
<keyword evidence="1" id="KW-0802">TPR repeat</keyword>
<keyword evidence="4" id="KW-1185">Reference proteome</keyword>
<dbReference type="Pfam" id="PF14559">
    <property type="entry name" value="TPR_19"/>
    <property type="match status" value="1"/>
</dbReference>
<feature type="compositionally biased region" description="Basic and acidic residues" evidence="2">
    <location>
        <begin position="240"/>
        <end position="254"/>
    </location>
</feature>
<dbReference type="KEGG" id="bpt:Bpet3452"/>
<evidence type="ECO:0000256" key="2">
    <source>
        <dbReference type="SAM" id="MobiDB-lite"/>
    </source>
</evidence>
<dbReference type="STRING" id="94624.Bpet3452"/>
<dbReference type="eggNOG" id="COG0457">
    <property type="taxonomic scope" value="Bacteria"/>
</dbReference>
<dbReference type="EC" id="2.4.1.-" evidence="3"/>
<reference evidence="3 4" key="1">
    <citation type="journal article" date="2008" name="BMC Genomics">
        <title>The missing link: Bordetella petrii is endowed with both the metabolic versatility of environmental bacteria and virulence traits of pathogenic Bordetellae.</title>
        <authorList>
            <person name="Gross R."/>
            <person name="Guzman C.A."/>
            <person name="Sebaihia M."/>
            <person name="Martins Dos Santos V.A."/>
            <person name="Pieper D.H."/>
            <person name="Koebnik R."/>
            <person name="Lechner M."/>
            <person name="Bartels D."/>
            <person name="Buhrmester J."/>
            <person name="Choudhuri J.V."/>
            <person name="Ebensen T."/>
            <person name="Gaigalat L."/>
            <person name="Herrmann S."/>
            <person name="Khachane A.N."/>
            <person name="Larisch C."/>
            <person name="Link S."/>
            <person name="Linke B."/>
            <person name="Meyer F."/>
            <person name="Mormann S."/>
            <person name="Nakunst D."/>
            <person name="Rueckert C."/>
            <person name="Schneiker-Bekel S."/>
            <person name="Schulze K."/>
            <person name="Vorhoelter F.J."/>
            <person name="Yevsa T."/>
            <person name="Engle J.T."/>
            <person name="Goldman W.E."/>
            <person name="Puehler A."/>
            <person name="Goebel U.B."/>
            <person name="Goesmann A."/>
            <person name="Bloecker H."/>
            <person name="Kaiser O."/>
            <person name="Martinez-Arias R."/>
        </authorList>
    </citation>
    <scope>NUCLEOTIDE SEQUENCE [LARGE SCALE GENOMIC DNA]</scope>
    <source>
        <strain evidence="4">ATCC BAA-461 / DSM 12804 / CCUG 43448 / CIP 107267 / Se-1111R</strain>
    </source>
</reference>
<dbReference type="Gene3D" id="1.25.40.10">
    <property type="entry name" value="Tetratricopeptide repeat domain"/>
    <property type="match status" value="1"/>
</dbReference>
<dbReference type="PROSITE" id="PS50293">
    <property type="entry name" value="TPR_REGION"/>
    <property type="match status" value="1"/>
</dbReference>